<protein>
    <submittedName>
        <fullName evidence="1">Uncharacterized protein</fullName>
    </submittedName>
</protein>
<dbReference type="HOGENOM" id="CLU_3107548_0_0_1"/>
<gene>
    <name evidence="1" type="ORF">GLOINDRAFT_26637</name>
</gene>
<dbReference type="AlphaFoldDB" id="U9TZN6"/>
<name>U9TZN6_RHIID</name>
<sequence>MSAYDETRINNVVRIHAKYSLSFKKKSNVTNTNTRHDVLKLYNGEFNGNYT</sequence>
<organism evidence="1">
    <name type="scientific">Rhizophagus irregularis (strain DAOM 181602 / DAOM 197198 / MUCL 43194)</name>
    <name type="common">Arbuscular mycorrhizal fungus</name>
    <name type="synonym">Glomus intraradices</name>
    <dbReference type="NCBI Taxonomy" id="747089"/>
    <lineage>
        <taxon>Eukaryota</taxon>
        <taxon>Fungi</taxon>
        <taxon>Fungi incertae sedis</taxon>
        <taxon>Mucoromycota</taxon>
        <taxon>Glomeromycotina</taxon>
        <taxon>Glomeromycetes</taxon>
        <taxon>Glomerales</taxon>
        <taxon>Glomeraceae</taxon>
        <taxon>Rhizophagus</taxon>
    </lineage>
</organism>
<proteinExistence type="predicted"/>
<evidence type="ECO:0000313" key="1">
    <source>
        <dbReference type="EMBL" id="ESA12887.1"/>
    </source>
</evidence>
<dbReference type="EMBL" id="KI284448">
    <property type="protein sequence ID" value="ESA12887.1"/>
    <property type="molecule type" value="Genomic_DNA"/>
</dbReference>
<accession>U9TZN6</accession>
<reference evidence="1" key="1">
    <citation type="submission" date="2013-07" db="EMBL/GenBank/DDBJ databases">
        <title>The genome of an arbuscular mycorrhizal fungus provides insights into the evolution of the oldest plant symbiosis.</title>
        <authorList>
            <consortium name="DOE Joint Genome Institute"/>
            <person name="Tisserant E."/>
            <person name="Malbreil M."/>
            <person name="Kuo A."/>
            <person name="Kohler A."/>
            <person name="Symeonidi A."/>
            <person name="Balestrini R."/>
            <person name="Charron P."/>
            <person name="Duensing N."/>
            <person name="Frei-dit-Frey N."/>
            <person name="Gianinazzi-Pearson V."/>
            <person name="Gilbert B."/>
            <person name="Handa Y."/>
            <person name="Hijri M."/>
            <person name="Kaul R."/>
            <person name="Kawaguchi M."/>
            <person name="Krajinski F."/>
            <person name="Lammers P."/>
            <person name="Lapierre D."/>
            <person name="Masclaux F.G."/>
            <person name="Murat C."/>
            <person name="Morin E."/>
            <person name="Ndikumana S."/>
            <person name="Pagni M."/>
            <person name="Petitpierre D."/>
            <person name="Requena N."/>
            <person name="Rosikiewicz P."/>
            <person name="Riley R."/>
            <person name="Saito K."/>
            <person name="San Clemente H."/>
            <person name="Shapiro H."/>
            <person name="van Tuinen D."/>
            <person name="Becard G."/>
            <person name="Bonfante P."/>
            <person name="Paszkowski U."/>
            <person name="Shachar-Hill Y."/>
            <person name="Young J.P."/>
            <person name="Sanders I.R."/>
            <person name="Henrissat B."/>
            <person name="Rensing S.A."/>
            <person name="Grigoriev I.V."/>
            <person name="Corradi N."/>
            <person name="Roux C."/>
            <person name="Martin F."/>
        </authorList>
    </citation>
    <scope>NUCLEOTIDE SEQUENCE</scope>
    <source>
        <strain evidence="1">DAOM 197198</strain>
    </source>
</reference>